<protein>
    <submittedName>
        <fullName evidence="1">Uncharacterized protein</fullName>
    </submittedName>
</protein>
<name>X1HU86_9ZZZZ</name>
<organism evidence="1">
    <name type="scientific">marine sediment metagenome</name>
    <dbReference type="NCBI Taxonomy" id="412755"/>
    <lineage>
        <taxon>unclassified sequences</taxon>
        <taxon>metagenomes</taxon>
        <taxon>ecological metagenomes</taxon>
    </lineage>
</organism>
<sequence length="221" mass="25737">MDKRYKFLRGHTFAGLEDYFGSEEIEVKNKELFYFIKKTSSKQNSDPPSFKKKLACFYEILMQGIYGGERNKRYKIKNDKGFSFEVRPDLVSGERAWDAKAVATGQYLKLTDGQRVGYTLLQTKSPEISIIKTEIFRHGIRNLESSFIDKPIEDLVFQLTQKTKYLISIDLSIIFEYYRLAINEKNFKWRYDKGDSYTKVSSGTLNALLAYPEESLEEMGI</sequence>
<proteinExistence type="predicted"/>
<dbReference type="EMBL" id="BARU01026064">
    <property type="protein sequence ID" value="GAH73731.1"/>
    <property type="molecule type" value="Genomic_DNA"/>
</dbReference>
<dbReference type="AlphaFoldDB" id="X1HU86"/>
<reference evidence="1" key="1">
    <citation type="journal article" date="2014" name="Front. Microbiol.">
        <title>High frequency of phylogenetically diverse reductive dehalogenase-homologous genes in deep subseafloor sedimentary metagenomes.</title>
        <authorList>
            <person name="Kawai M."/>
            <person name="Futagami T."/>
            <person name="Toyoda A."/>
            <person name="Takaki Y."/>
            <person name="Nishi S."/>
            <person name="Hori S."/>
            <person name="Arai W."/>
            <person name="Tsubouchi T."/>
            <person name="Morono Y."/>
            <person name="Uchiyama I."/>
            <person name="Ito T."/>
            <person name="Fujiyama A."/>
            <person name="Inagaki F."/>
            <person name="Takami H."/>
        </authorList>
    </citation>
    <scope>NUCLEOTIDE SEQUENCE</scope>
    <source>
        <strain evidence="1">Expedition CK06-06</strain>
    </source>
</reference>
<feature type="non-terminal residue" evidence="1">
    <location>
        <position position="221"/>
    </location>
</feature>
<comment type="caution">
    <text evidence="1">The sequence shown here is derived from an EMBL/GenBank/DDBJ whole genome shotgun (WGS) entry which is preliminary data.</text>
</comment>
<gene>
    <name evidence="1" type="ORF">S03H2_41916</name>
</gene>
<evidence type="ECO:0000313" key="1">
    <source>
        <dbReference type="EMBL" id="GAH73731.1"/>
    </source>
</evidence>
<accession>X1HU86</accession>